<organism evidence="2 3">
    <name type="scientific">Gracilariopsis chorda</name>
    <dbReference type="NCBI Taxonomy" id="448386"/>
    <lineage>
        <taxon>Eukaryota</taxon>
        <taxon>Rhodophyta</taxon>
        <taxon>Florideophyceae</taxon>
        <taxon>Rhodymeniophycidae</taxon>
        <taxon>Gracilariales</taxon>
        <taxon>Gracilariaceae</taxon>
        <taxon>Gracilariopsis</taxon>
    </lineage>
</organism>
<name>A0A2V3IN10_9FLOR</name>
<sequence length="341" mass="39320">MTIQRTPPGSFAFAEKGKELLHAHFPNCEQEIGNALTKKGGDYGSAYDELSVISKRKKLNESWDEAMQRAQSLTEHFIETLDRESGDVREFWTVKWNSSYDGFCSVRNEIAELREAVFHGNSSDVPRSREQELFRSLLNRMLRSNAKEWFSVWGELDLHRLSPNDALELLHRCVCTWMWDEVKIISGQRAHCGDHISKGIMFNLIHSITGRAIPDSKTFDDNRLQLINEARLFIQRQRIEVSFYSSEGALYLKRPKESQKKLLKLVRPSPSCRRPRCSTGVEEGFWPRGILLEELSRSPSRRLSPSPKRRQTYASTTSQISTRTSTIPRRSPRFAGIQKKT</sequence>
<feature type="compositionally biased region" description="Low complexity" evidence="1">
    <location>
        <begin position="315"/>
        <end position="329"/>
    </location>
</feature>
<keyword evidence="3" id="KW-1185">Reference proteome</keyword>
<comment type="caution">
    <text evidence="2">The sequence shown here is derived from an EMBL/GenBank/DDBJ whole genome shotgun (WGS) entry which is preliminary data.</text>
</comment>
<dbReference type="OrthoDB" id="10423347at2759"/>
<accession>A0A2V3IN10</accession>
<dbReference type="EMBL" id="NBIV01000124">
    <property type="protein sequence ID" value="PXF43471.1"/>
    <property type="molecule type" value="Genomic_DNA"/>
</dbReference>
<reference evidence="2 3" key="1">
    <citation type="journal article" date="2018" name="Mol. Biol. Evol.">
        <title>Analysis of the draft genome of the red seaweed Gracilariopsis chorda provides insights into genome size evolution in Rhodophyta.</title>
        <authorList>
            <person name="Lee J."/>
            <person name="Yang E.C."/>
            <person name="Graf L."/>
            <person name="Yang J.H."/>
            <person name="Qiu H."/>
            <person name="Zel Zion U."/>
            <person name="Chan C.X."/>
            <person name="Stephens T.G."/>
            <person name="Weber A.P.M."/>
            <person name="Boo G.H."/>
            <person name="Boo S.M."/>
            <person name="Kim K.M."/>
            <person name="Shin Y."/>
            <person name="Jung M."/>
            <person name="Lee S.J."/>
            <person name="Yim H.S."/>
            <person name="Lee J.H."/>
            <person name="Bhattacharya D."/>
            <person name="Yoon H.S."/>
        </authorList>
    </citation>
    <scope>NUCLEOTIDE SEQUENCE [LARGE SCALE GENOMIC DNA]</scope>
    <source>
        <strain evidence="2 3">SKKU-2015</strain>
        <tissue evidence="2">Whole body</tissue>
    </source>
</reference>
<feature type="compositionally biased region" description="Low complexity" evidence="1">
    <location>
        <begin position="297"/>
        <end position="306"/>
    </location>
</feature>
<evidence type="ECO:0000313" key="2">
    <source>
        <dbReference type="EMBL" id="PXF43471.1"/>
    </source>
</evidence>
<evidence type="ECO:0000256" key="1">
    <source>
        <dbReference type="SAM" id="MobiDB-lite"/>
    </source>
</evidence>
<feature type="region of interest" description="Disordered" evidence="1">
    <location>
        <begin position="297"/>
        <end position="341"/>
    </location>
</feature>
<dbReference type="Proteomes" id="UP000247409">
    <property type="component" value="Unassembled WGS sequence"/>
</dbReference>
<evidence type="ECO:0000313" key="3">
    <source>
        <dbReference type="Proteomes" id="UP000247409"/>
    </source>
</evidence>
<dbReference type="AlphaFoldDB" id="A0A2V3IN10"/>
<protein>
    <submittedName>
        <fullName evidence="2">Uncharacterized protein</fullName>
    </submittedName>
</protein>
<proteinExistence type="predicted"/>
<gene>
    <name evidence="2" type="ORF">BWQ96_06764</name>
</gene>